<feature type="transmembrane region" description="Helical" evidence="1">
    <location>
        <begin position="175"/>
        <end position="194"/>
    </location>
</feature>
<reference evidence="2 3" key="1">
    <citation type="submission" date="2023-06" db="EMBL/GenBank/DDBJ databases">
        <title>Aquibacillus rhizosphaerae LR5S19.</title>
        <authorList>
            <person name="Sun J.-Q."/>
        </authorList>
    </citation>
    <scope>NUCLEOTIDE SEQUENCE [LARGE SCALE GENOMIC DNA]</scope>
    <source>
        <strain evidence="2 3">LR5S19</strain>
    </source>
</reference>
<keyword evidence="1" id="KW-0472">Membrane</keyword>
<feature type="transmembrane region" description="Helical" evidence="1">
    <location>
        <begin position="20"/>
        <end position="50"/>
    </location>
</feature>
<keyword evidence="1" id="KW-1133">Transmembrane helix</keyword>
<dbReference type="InterPro" id="IPR006938">
    <property type="entry name" value="DUF624"/>
</dbReference>
<name>A0ABT7KZV3_9BACI</name>
<gene>
    <name evidence="2" type="ORF">QQS35_00865</name>
</gene>
<comment type="caution">
    <text evidence="2">The sequence shown here is derived from an EMBL/GenBank/DDBJ whole genome shotgun (WGS) entry which is preliminary data.</text>
</comment>
<keyword evidence="1" id="KW-0812">Transmembrane</keyword>
<organism evidence="2 3">
    <name type="scientific">Aquibacillus rhizosphaerae</name>
    <dbReference type="NCBI Taxonomy" id="3051431"/>
    <lineage>
        <taxon>Bacteria</taxon>
        <taxon>Bacillati</taxon>
        <taxon>Bacillota</taxon>
        <taxon>Bacilli</taxon>
        <taxon>Bacillales</taxon>
        <taxon>Bacillaceae</taxon>
        <taxon>Aquibacillus</taxon>
    </lineage>
</organism>
<sequence length="205" mass="23440">MEGNWAVTIMNMIDKITKLIYINVLWVFFVLIGLGLFGFMPATATVNILVRKLMMGEELSGVFKRFWTVYKESFVSSNLVGLLFLIIGIFLYVDINILLGTQSVIGKVVLSLLFMILIMFTATVLHFFPIYARFEMKTFNYIKLSFVIAMSQPITTILMVLWLLVVGILSVQYTVMLPLLFVTMISIGINWLSIKRIEKKNPLSE</sequence>
<protein>
    <submittedName>
        <fullName evidence="2">DUF624 domain-containing protein</fullName>
    </submittedName>
</protein>
<feature type="transmembrane region" description="Helical" evidence="1">
    <location>
        <begin position="105"/>
        <end position="132"/>
    </location>
</feature>
<feature type="transmembrane region" description="Helical" evidence="1">
    <location>
        <begin position="74"/>
        <end position="93"/>
    </location>
</feature>
<evidence type="ECO:0000313" key="3">
    <source>
        <dbReference type="Proteomes" id="UP001235343"/>
    </source>
</evidence>
<accession>A0ABT7KZV3</accession>
<evidence type="ECO:0000256" key="1">
    <source>
        <dbReference type="SAM" id="Phobius"/>
    </source>
</evidence>
<proteinExistence type="predicted"/>
<dbReference type="EMBL" id="JASTZU010000003">
    <property type="protein sequence ID" value="MDL4839026.1"/>
    <property type="molecule type" value="Genomic_DNA"/>
</dbReference>
<dbReference type="Pfam" id="PF04854">
    <property type="entry name" value="DUF624"/>
    <property type="match status" value="1"/>
</dbReference>
<feature type="transmembrane region" description="Helical" evidence="1">
    <location>
        <begin position="144"/>
        <end position="169"/>
    </location>
</feature>
<keyword evidence="3" id="KW-1185">Reference proteome</keyword>
<dbReference type="RefSeq" id="WP_285929823.1">
    <property type="nucleotide sequence ID" value="NZ_JASTZU010000003.1"/>
</dbReference>
<dbReference type="Proteomes" id="UP001235343">
    <property type="component" value="Unassembled WGS sequence"/>
</dbReference>
<evidence type="ECO:0000313" key="2">
    <source>
        <dbReference type="EMBL" id="MDL4839026.1"/>
    </source>
</evidence>